<sequence>MSTRRMRRSAAINSPASGGKRTRWRWMPISKPKTCW</sequence>
<protein>
    <submittedName>
        <fullName evidence="2">Uncharacterized protein</fullName>
    </submittedName>
</protein>
<evidence type="ECO:0000256" key="1">
    <source>
        <dbReference type="SAM" id="MobiDB-lite"/>
    </source>
</evidence>
<dbReference type="EMBL" id="DQ526024">
    <property type="protein sequence ID" value="ABF59683.1"/>
    <property type="molecule type" value="Genomic_DNA"/>
</dbReference>
<evidence type="ECO:0000313" key="2">
    <source>
        <dbReference type="EMBL" id="ABF59683.1"/>
    </source>
</evidence>
<proteinExistence type="predicted"/>
<feature type="region of interest" description="Disordered" evidence="1">
    <location>
        <begin position="1"/>
        <end position="36"/>
    </location>
</feature>
<name>Q1G0V3_KLEPN</name>
<organism evidence="2">
    <name type="scientific">Klebsiella pneumoniae</name>
    <dbReference type="NCBI Taxonomy" id="573"/>
    <lineage>
        <taxon>Bacteria</taxon>
        <taxon>Pseudomonadati</taxon>
        <taxon>Pseudomonadota</taxon>
        <taxon>Gammaproteobacteria</taxon>
        <taxon>Enterobacterales</taxon>
        <taxon>Enterobacteriaceae</taxon>
        <taxon>Klebsiella/Raoultella group</taxon>
        <taxon>Klebsiella</taxon>
        <taxon>Klebsiella pneumoniae complex</taxon>
    </lineage>
</organism>
<accession>Q1G0V3</accession>
<dbReference type="AlphaFoldDB" id="Q1G0V3"/>
<reference evidence="2" key="1">
    <citation type="journal article" date="2006" name="Infect. Immun.">
        <title>Signature-tagged mutagenesis of Klebsiella pneumoniae to identify genes that influence biofilm formation on extracellular matrix material.</title>
        <authorList>
            <person name="Boddicker J.D."/>
            <person name="Anderson R.A."/>
            <person name="Jagnow J."/>
            <person name="Clegg S."/>
        </authorList>
    </citation>
    <scope>NUCLEOTIDE SEQUENCE</scope>
</reference>